<organism evidence="1 2">
    <name type="scientific">candidate division WWE3 bacterium RIFCSPLOWO2_01_FULL_39_13</name>
    <dbReference type="NCBI Taxonomy" id="1802624"/>
    <lineage>
        <taxon>Bacteria</taxon>
        <taxon>Katanobacteria</taxon>
    </lineage>
</organism>
<proteinExistence type="predicted"/>
<dbReference type="AlphaFoldDB" id="A0A1F4V5B5"/>
<evidence type="ECO:0000313" key="1">
    <source>
        <dbReference type="EMBL" id="OGC51783.1"/>
    </source>
</evidence>
<reference evidence="1 2" key="1">
    <citation type="journal article" date="2016" name="Nat. Commun.">
        <title>Thousands of microbial genomes shed light on interconnected biogeochemical processes in an aquifer system.</title>
        <authorList>
            <person name="Anantharaman K."/>
            <person name="Brown C.T."/>
            <person name="Hug L.A."/>
            <person name="Sharon I."/>
            <person name="Castelle C.J."/>
            <person name="Probst A.J."/>
            <person name="Thomas B.C."/>
            <person name="Singh A."/>
            <person name="Wilkins M.J."/>
            <person name="Karaoz U."/>
            <person name="Brodie E.L."/>
            <person name="Williams K.H."/>
            <person name="Hubbard S.S."/>
            <person name="Banfield J.F."/>
        </authorList>
    </citation>
    <scope>NUCLEOTIDE SEQUENCE [LARGE SCALE GENOMIC DNA]</scope>
</reference>
<sequence>MSRSPRKRGGRKDPYLSAADGQFLGVLVPKRDHPESIFNEYGIYGSHLSEFSIFNETGIYGSENSMYSPFNELTVIPPKILCAGKEIGSLTKNDHIEKAVDPDELFKVLQKTKKVNWKKIFGKLLD</sequence>
<name>A0A1F4V5B5_UNCKA</name>
<dbReference type="STRING" id="1802624.A2982_00485"/>
<dbReference type="EMBL" id="MEVH01000014">
    <property type="protein sequence ID" value="OGC51783.1"/>
    <property type="molecule type" value="Genomic_DNA"/>
</dbReference>
<evidence type="ECO:0000313" key="2">
    <source>
        <dbReference type="Proteomes" id="UP000178771"/>
    </source>
</evidence>
<accession>A0A1F4V5B5</accession>
<gene>
    <name evidence="1" type="ORF">A2982_00485</name>
</gene>
<comment type="caution">
    <text evidence="1">The sequence shown here is derived from an EMBL/GenBank/DDBJ whole genome shotgun (WGS) entry which is preliminary data.</text>
</comment>
<protein>
    <submittedName>
        <fullName evidence="1">Uncharacterized protein</fullName>
    </submittedName>
</protein>
<dbReference type="Proteomes" id="UP000178771">
    <property type="component" value="Unassembled WGS sequence"/>
</dbReference>